<proteinExistence type="predicted"/>
<feature type="coiled-coil region" evidence="1">
    <location>
        <begin position="82"/>
        <end position="123"/>
    </location>
</feature>
<dbReference type="PANTHER" id="PTHR31075">
    <property type="entry name" value="CENTROSOMAL PROTEIN OF 85 KDA"/>
    <property type="match status" value="1"/>
</dbReference>
<sequence>MQIHHMQEELRKRESGRLQMVGLNHGDEVIKMQEYQYETAALKAHIAELASSQNTDIHQMSTRLGQTEYELEETQTALKQLALAKKREADLLQKQINEKEEQLDEWTNKFQLFNDKYDKLKNRNDTLERYLEDLPTVEDTRRSRMN</sequence>
<evidence type="ECO:0000313" key="2">
    <source>
        <dbReference type="Proteomes" id="UP000694865"/>
    </source>
</evidence>
<dbReference type="Proteomes" id="UP000694865">
    <property type="component" value="Unplaced"/>
</dbReference>
<protein>
    <submittedName>
        <fullName evidence="3">Centrosomal protein of 85 kDa-like</fullName>
    </submittedName>
</protein>
<accession>A0ABM0LZC5</accession>
<keyword evidence="2" id="KW-1185">Reference proteome</keyword>
<dbReference type="PANTHER" id="PTHR31075:SF4">
    <property type="entry name" value="CENTROSOMAL PROTEIN OF 85 KDA"/>
    <property type="match status" value="1"/>
</dbReference>
<name>A0ABM0LZC5_SACKO</name>
<organism evidence="2 3">
    <name type="scientific">Saccoglossus kowalevskii</name>
    <name type="common">Acorn worm</name>
    <dbReference type="NCBI Taxonomy" id="10224"/>
    <lineage>
        <taxon>Eukaryota</taxon>
        <taxon>Metazoa</taxon>
        <taxon>Hemichordata</taxon>
        <taxon>Enteropneusta</taxon>
        <taxon>Harrimaniidae</taxon>
        <taxon>Saccoglossus</taxon>
    </lineage>
</organism>
<dbReference type="GeneID" id="102806612"/>
<keyword evidence="1" id="KW-0175">Coiled coil</keyword>
<dbReference type="InterPro" id="IPR040210">
    <property type="entry name" value="Cep85/Cep85L"/>
</dbReference>
<evidence type="ECO:0000256" key="1">
    <source>
        <dbReference type="SAM" id="Coils"/>
    </source>
</evidence>
<evidence type="ECO:0000313" key="3">
    <source>
        <dbReference type="RefSeq" id="XP_006813116.1"/>
    </source>
</evidence>
<reference evidence="3" key="1">
    <citation type="submission" date="2025-08" db="UniProtKB">
        <authorList>
            <consortium name="RefSeq"/>
        </authorList>
    </citation>
    <scope>IDENTIFICATION</scope>
    <source>
        <tissue evidence="3">Testes</tissue>
    </source>
</reference>
<dbReference type="RefSeq" id="XP_006813116.1">
    <property type="nucleotide sequence ID" value="XM_006813053.1"/>
</dbReference>
<gene>
    <name evidence="3" type="primary">LOC102806612</name>
</gene>